<dbReference type="PROSITE" id="PS50082">
    <property type="entry name" value="WD_REPEATS_2"/>
    <property type="match status" value="14"/>
</dbReference>
<feature type="repeat" description="WD" evidence="3">
    <location>
        <begin position="868"/>
        <end position="902"/>
    </location>
</feature>
<dbReference type="Gene3D" id="3.40.50.300">
    <property type="entry name" value="P-loop containing nucleotide triphosphate hydrolases"/>
    <property type="match status" value="1"/>
</dbReference>
<organism evidence="4 5">
    <name type="scientific">Pseudanabaena cinerea FACHB-1277</name>
    <dbReference type="NCBI Taxonomy" id="2949581"/>
    <lineage>
        <taxon>Bacteria</taxon>
        <taxon>Bacillati</taxon>
        <taxon>Cyanobacteriota</taxon>
        <taxon>Cyanophyceae</taxon>
        <taxon>Pseudanabaenales</taxon>
        <taxon>Pseudanabaenaceae</taxon>
        <taxon>Pseudanabaena</taxon>
        <taxon>Pseudanabaena cinerea</taxon>
    </lineage>
</organism>
<dbReference type="PROSITE" id="PS00678">
    <property type="entry name" value="WD_REPEATS_1"/>
    <property type="match status" value="4"/>
</dbReference>
<dbReference type="RefSeq" id="WP_190349398.1">
    <property type="nucleotide sequence ID" value="NZ_JACJPY010000005.1"/>
</dbReference>
<feature type="repeat" description="WD" evidence="3">
    <location>
        <begin position="662"/>
        <end position="693"/>
    </location>
</feature>
<evidence type="ECO:0000313" key="4">
    <source>
        <dbReference type="EMBL" id="MBD2149065.1"/>
    </source>
</evidence>
<feature type="repeat" description="WD" evidence="3">
    <location>
        <begin position="1033"/>
        <end position="1067"/>
    </location>
</feature>
<feature type="repeat" description="WD" evidence="3">
    <location>
        <begin position="909"/>
        <end position="943"/>
    </location>
</feature>
<name>A0A926US75_9CYAN</name>
<dbReference type="InterPro" id="IPR027417">
    <property type="entry name" value="P-loop_NTPase"/>
</dbReference>
<dbReference type="PRINTS" id="PR00320">
    <property type="entry name" value="GPROTEINBRPT"/>
</dbReference>
<dbReference type="PRINTS" id="PR00319">
    <property type="entry name" value="GPROTEINB"/>
</dbReference>
<dbReference type="Proteomes" id="UP000631421">
    <property type="component" value="Unassembled WGS sequence"/>
</dbReference>
<dbReference type="PROSITE" id="PS50294">
    <property type="entry name" value="WD_REPEATS_REGION"/>
    <property type="match status" value="13"/>
</dbReference>
<feature type="repeat" description="WD" evidence="3">
    <location>
        <begin position="951"/>
        <end position="983"/>
    </location>
</feature>
<feature type="repeat" description="WD" evidence="3">
    <location>
        <begin position="614"/>
        <end position="648"/>
    </location>
</feature>
<evidence type="ECO:0000256" key="2">
    <source>
        <dbReference type="ARBA" id="ARBA00022737"/>
    </source>
</evidence>
<dbReference type="CDD" id="cd00200">
    <property type="entry name" value="WD40"/>
    <property type="match status" value="2"/>
</dbReference>
<feature type="repeat" description="WD" evidence="3">
    <location>
        <begin position="786"/>
        <end position="820"/>
    </location>
</feature>
<dbReference type="InterPro" id="IPR036322">
    <property type="entry name" value="WD40_repeat_dom_sf"/>
</dbReference>
<evidence type="ECO:0000313" key="5">
    <source>
        <dbReference type="Proteomes" id="UP000631421"/>
    </source>
</evidence>
<feature type="repeat" description="WD" evidence="3">
    <location>
        <begin position="704"/>
        <end position="738"/>
    </location>
</feature>
<gene>
    <name evidence="4" type="ORF">H6F44_02830</name>
</gene>
<dbReference type="Pfam" id="PF14516">
    <property type="entry name" value="AAA_35"/>
    <property type="match status" value="1"/>
</dbReference>
<dbReference type="Gene3D" id="2.130.10.10">
    <property type="entry name" value="YVTN repeat-like/Quinoprotein amine dehydrogenase"/>
    <property type="match status" value="3"/>
</dbReference>
<dbReference type="AlphaFoldDB" id="A0A926US75"/>
<dbReference type="SUPFAM" id="SSF50998">
    <property type="entry name" value="Quinoprotein alcohol dehydrogenase-like"/>
    <property type="match status" value="1"/>
</dbReference>
<dbReference type="InterPro" id="IPR001680">
    <property type="entry name" value="WD40_rpt"/>
</dbReference>
<dbReference type="SUPFAM" id="SSF52540">
    <property type="entry name" value="P-loop containing nucleoside triphosphate hydrolases"/>
    <property type="match status" value="1"/>
</dbReference>
<dbReference type="SMART" id="SM00320">
    <property type="entry name" value="WD40"/>
    <property type="match status" value="14"/>
</dbReference>
<feature type="repeat" description="WD" evidence="3">
    <location>
        <begin position="992"/>
        <end position="1023"/>
    </location>
</feature>
<sequence>MTLGNQIHNLYQVGGSLTLDSQTYVERQADTDLYESLKQGEFCYILNSRQMGKSSLRVRTMKRLVEEGYTCAAVDITAIGTSDISPDQWYAGLIDSIVSSLNLYDVFDLEAWWEQHRLISPVQRFGKFLDEGLLKHISSPIVLFIDEIDSILSLGFPVDDFFALIREAFNRRADRISYRRLTFAIFGVATPGDLIHDRQRTPFNIGRAIELRGFQLKEAKPLLRGILTKSKNPVAVLKAIIAYTGGQPFLTQKLCKMVLNSCEQIPLNHELVWVSNLVRSQLVENWEARDQPEHFKTIRDRILWSSENRQGKLLGLYQQILQSEIYAQSHANYRNQNADQDPDATVPKLEEGIIADDSQEQTELRMTGLVVKRNGRLKVYNPIYAAIFNQQWVNQALANLRPYSEAFKAWVDSGYQDESRLLRGRALQDALQWAADKNLSNQDYQFFSASQECEKKEIELALVAQEEANQVLSAAKSRLEQTLMAERDAKVRLVEMQQKLYASLMEAEVVLKSASAKATFILNQHFDSLLESMEAAQQLLDLENNIAERVKLRMHGITALHQAVYNVNEYNRLAAHLDRVTCIALQNGDRLIATGSSDRTIKIWDSKGKLLQVLVGHTNWITCLSFNSNGQILASGSRDGTIRLWKLNRLTKQFIDQPAQILKDHQAPVLALQFSPTDAIFASCGEDVKIRLWRDDGTLFNTFAGGHLKWITCLRFSSDGEKIVTGSADSSVIIWNVNGTLIKKFIADDNFIEDLDISPSGKLIATASRGRNIKLWNIQGNLVAMLEGHTDRISVVRFHPSGHYLASASRDRSIKFWDLQGNVIHTCRGHKGAIHSLCFGGNGKMFITGSQDTTVKFWRTMGYQPLRLTEHTDEVNSIAFSKNGCFVVTASADLAVKIWTMEGKLVRVLNGHKDSVNSVCFSPDDSNILSVGSDRAIKIWSFKGSLIKSIYNEHESAINSIAYRGDGEIFATASSDCLVKLWNKDGEWVHTLTGHANMIHQVCFSPDGNMLATASQDKTVKIWHWDGTLIGTLVGHTGEVYGVSFSPDNQTIASASKDGSIKLWNLERKLLKSLNEHTAEVRSVCFSPDGNAIASGGSDGQIKIWSLDGKELMTLEGHRAAVNMVMFSPSSEILGSVDANSDVILWNLRLQNLLEMANTWIADYRENQQVKA</sequence>
<feature type="repeat" description="WD" evidence="3">
    <location>
        <begin position="827"/>
        <end position="858"/>
    </location>
</feature>
<feature type="repeat" description="WD" evidence="3">
    <location>
        <begin position="745"/>
        <end position="779"/>
    </location>
</feature>
<dbReference type="InterPro" id="IPR020472">
    <property type="entry name" value="WD40_PAC1"/>
</dbReference>
<proteinExistence type="predicted"/>
<dbReference type="InterPro" id="IPR011047">
    <property type="entry name" value="Quinoprotein_ADH-like_sf"/>
</dbReference>
<accession>A0A926US75</accession>
<keyword evidence="5" id="KW-1185">Reference proteome</keyword>
<feature type="repeat" description="WD" evidence="3">
    <location>
        <begin position="573"/>
        <end position="605"/>
    </location>
</feature>
<dbReference type="PANTHER" id="PTHR19848">
    <property type="entry name" value="WD40 REPEAT PROTEIN"/>
    <property type="match status" value="1"/>
</dbReference>
<comment type="caution">
    <text evidence="4">The sequence shown here is derived from an EMBL/GenBank/DDBJ whole genome shotgun (WGS) entry which is preliminary data.</text>
</comment>
<evidence type="ECO:0000256" key="3">
    <source>
        <dbReference type="PROSITE-ProRule" id="PRU00221"/>
    </source>
</evidence>
<dbReference type="Pfam" id="PF00400">
    <property type="entry name" value="WD40"/>
    <property type="match status" value="14"/>
</dbReference>
<feature type="repeat" description="WD" evidence="3">
    <location>
        <begin position="1074"/>
        <end position="1115"/>
    </location>
</feature>
<keyword evidence="1 3" id="KW-0853">WD repeat</keyword>
<dbReference type="SUPFAM" id="SSF50978">
    <property type="entry name" value="WD40 repeat-like"/>
    <property type="match status" value="1"/>
</dbReference>
<feature type="repeat" description="WD" evidence="3">
    <location>
        <begin position="1115"/>
        <end position="1156"/>
    </location>
</feature>
<dbReference type="InterPro" id="IPR015943">
    <property type="entry name" value="WD40/YVTN_repeat-like_dom_sf"/>
</dbReference>
<dbReference type="InterPro" id="IPR019775">
    <property type="entry name" value="WD40_repeat_CS"/>
</dbReference>
<dbReference type="PANTHER" id="PTHR19848:SF8">
    <property type="entry name" value="F-BOX AND WD REPEAT DOMAIN CONTAINING 7"/>
    <property type="match status" value="1"/>
</dbReference>
<dbReference type="InterPro" id="IPR001632">
    <property type="entry name" value="WD40_G-protein_beta-like"/>
</dbReference>
<dbReference type="EMBL" id="JACJPY010000005">
    <property type="protein sequence ID" value="MBD2149065.1"/>
    <property type="molecule type" value="Genomic_DNA"/>
</dbReference>
<protein>
    <submittedName>
        <fullName evidence="4">AAA-like domain-containing protein</fullName>
    </submittedName>
</protein>
<keyword evidence="2" id="KW-0677">Repeat</keyword>
<evidence type="ECO:0000256" key="1">
    <source>
        <dbReference type="ARBA" id="ARBA00022574"/>
    </source>
</evidence>
<reference evidence="4 5" key="1">
    <citation type="journal article" date="2015" name="ISME J.">
        <title>Draft Genome Sequence of Streptomyces incarnatus NRRL8089, which Produces the Nucleoside Antibiotic Sinefungin.</title>
        <authorList>
            <person name="Oshima K."/>
            <person name="Hattori M."/>
            <person name="Shimizu H."/>
            <person name="Fukuda K."/>
            <person name="Nemoto M."/>
            <person name="Inagaki K."/>
            <person name="Tamura T."/>
        </authorList>
    </citation>
    <scope>NUCLEOTIDE SEQUENCE [LARGE SCALE GENOMIC DNA]</scope>
    <source>
        <strain evidence="4 5">FACHB-1277</strain>
    </source>
</reference>